<dbReference type="Pfam" id="PF12796">
    <property type="entry name" value="Ank_2"/>
    <property type="match status" value="1"/>
</dbReference>
<dbReference type="Gene3D" id="1.25.40.20">
    <property type="entry name" value="Ankyrin repeat-containing domain"/>
    <property type="match status" value="1"/>
</dbReference>
<sequence>MDYEQLSKIMPLIAAIQNSNVTGVQTALDNGADINFRIAFDENKTALHHAVAAGDPIIVDMLLQKGADPTVKSKDGKMPIELIVDNARKSTIENVFKKHGCGVKPLQSPNSAPSVPVSTYSKRKGTTSIRGQLYETKLLALVLFRALHRDDITSFNLATNVDDAGAFDDIVMRYTVNGTDKCIYLQAKHKDCKETNLKDMIDGSEKGDFSLLKYFKGYLELKVRNLADSEFIIFTNIEINCKIPNNIGLTTHSSSVDPNNFFYTSCKGMRINLKGSLKILHDFALKWYYDSLADIIARQYMDTKTKLPYANFLTSVIDSIDITKNSLELLMSCNVMPIKSIPRKNQNQFEKIKLEISKLLQSKSFPRAEISDNDCFSLITEFFDKLYLFTNQSDENEVGEMVKSEISKFYPHTDDINILFHLYHSAVQQWWQQTGQVPYQTKDSVLFANARSDIQRNSWLKNLHDISMNKMQMFDVDFDLDKIGKEYQEQIDNFMKNDIALLHVFSNNHALSCLKLLQYLTSRSYNFSYINSEIINLSEFCSKLATDINCVIFNSNRKNDKKIIESLPKHVLKIIFISEDDLKGKTHSFKDMNKGLVDLFPKSQEKMLNRKVFFQGTPVSLCTLLGENLNLVDEQILYNVMMEDVVEVAPGTQSTFHSEEMTFYVERTLTRCLLRSNILNEDLFTVVNRRIAYEIPDNGKDIIIVGMSESVLKMNTGIVDGKVNGWRFEEAQCYFDQVCRKYQKRNIHLLQLVSSNTKSIHVSSIFSKMDCMQKSSLQWERSQNSIEKIYDYSYQGGVEIELNYLTDIDNKLVILAGEPGMGKSTYLTALTAKTKQHNPSIWIIRINLLDFSKTFDEWQQNNVKVTEDNAFSFLESAVFNEPSGMENSKKSHGKNIFSNQCKLRKPILLLDGFDEISPDYKETVVSLVNIFRHKFVSSTWIATRSFPFQKQLEQIFNTFAYIIQPFNDPNSIEFLGKYWRSKLKVSDVDEKKYTHFIEYTHNYLMSIDFELVRIPLQMKMFADIYKDQFEIFIESTNNQCELIFEKVDIPLLYAKFIEMTFVRLQRDKNKVDITKPSIGKILKNDFLTTIMK</sequence>
<dbReference type="Gene3D" id="3.40.50.300">
    <property type="entry name" value="P-loop containing nucleotide triphosphate hydrolases"/>
    <property type="match status" value="1"/>
</dbReference>
<dbReference type="SMART" id="SM00248">
    <property type="entry name" value="ANK"/>
    <property type="match status" value="2"/>
</dbReference>
<feature type="repeat" description="ANK" evidence="3">
    <location>
        <begin position="42"/>
        <end position="74"/>
    </location>
</feature>
<protein>
    <submittedName>
        <fullName evidence="4">2-5A-dependent ribonuclease</fullName>
    </submittedName>
</protein>
<evidence type="ECO:0000256" key="1">
    <source>
        <dbReference type="ARBA" id="ARBA00022737"/>
    </source>
</evidence>
<dbReference type="EMBL" id="HBUE01038878">
    <property type="protein sequence ID" value="CAG6459857.1"/>
    <property type="molecule type" value="Transcribed_RNA"/>
</dbReference>
<evidence type="ECO:0000256" key="3">
    <source>
        <dbReference type="PROSITE-ProRule" id="PRU00023"/>
    </source>
</evidence>
<dbReference type="PANTHER" id="PTHR24171">
    <property type="entry name" value="ANKYRIN REPEAT DOMAIN-CONTAINING PROTEIN 39-RELATED"/>
    <property type="match status" value="1"/>
</dbReference>
<dbReference type="SUPFAM" id="SSF48403">
    <property type="entry name" value="Ankyrin repeat"/>
    <property type="match status" value="1"/>
</dbReference>
<dbReference type="AlphaFoldDB" id="A0A8D8AMN2"/>
<proteinExistence type="predicted"/>
<dbReference type="InterPro" id="IPR027417">
    <property type="entry name" value="P-loop_NTPase"/>
</dbReference>
<keyword evidence="1" id="KW-0677">Repeat</keyword>
<reference evidence="4" key="1">
    <citation type="submission" date="2021-05" db="EMBL/GenBank/DDBJ databases">
        <authorList>
            <person name="Alioto T."/>
            <person name="Alioto T."/>
            <person name="Gomez Garrido J."/>
        </authorList>
    </citation>
    <scope>NUCLEOTIDE SEQUENCE</scope>
</reference>
<dbReference type="SUPFAM" id="SSF52540">
    <property type="entry name" value="P-loop containing nucleoside triphosphate hydrolases"/>
    <property type="match status" value="1"/>
</dbReference>
<accession>A0A8D8AMN2</accession>
<keyword evidence="2 3" id="KW-0040">ANK repeat</keyword>
<dbReference type="PROSITE" id="PS50088">
    <property type="entry name" value="ANK_REPEAT"/>
    <property type="match status" value="1"/>
</dbReference>
<evidence type="ECO:0000256" key="2">
    <source>
        <dbReference type="ARBA" id="ARBA00023043"/>
    </source>
</evidence>
<dbReference type="InterPro" id="IPR036770">
    <property type="entry name" value="Ankyrin_rpt-contain_sf"/>
</dbReference>
<evidence type="ECO:0000313" key="4">
    <source>
        <dbReference type="EMBL" id="CAG6459857.1"/>
    </source>
</evidence>
<name>A0A8D8AMN2_CULPI</name>
<organism evidence="4">
    <name type="scientific">Culex pipiens</name>
    <name type="common">House mosquito</name>
    <dbReference type="NCBI Taxonomy" id="7175"/>
    <lineage>
        <taxon>Eukaryota</taxon>
        <taxon>Metazoa</taxon>
        <taxon>Ecdysozoa</taxon>
        <taxon>Arthropoda</taxon>
        <taxon>Hexapoda</taxon>
        <taxon>Insecta</taxon>
        <taxon>Pterygota</taxon>
        <taxon>Neoptera</taxon>
        <taxon>Endopterygota</taxon>
        <taxon>Diptera</taxon>
        <taxon>Nematocera</taxon>
        <taxon>Culicoidea</taxon>
        <taxon>Culicidae</taxon>
        <taxon>Culicinae</taxon>
        <taxon>Culicini</taxon>
        <taxon>Culex</taxon>
        <taxon>Culex</taxon>
    </lineage>
</organism>
<dbReference type="PROSITE" id="PS50297">
    <property type="entry name" value="ANK_REP_REGION"/>
    <property type="match status" value="1"/>
</dbReference>
<dbReference type="InterPro" id="IPR002110">
    <property type="entry name" value="Ankyrin_rpt"/>
</dbReference>